<evidence type="ECO:0000259" key="11">
    <source>
        <dbReference type="Pfam" id="PF00155"/>
    </source>
</evidence>
<feature type="modified residue" description="N6-(pyridoxal phosphate)lysine" evidence="9">
    <location>
        <position position="233"/>
    </location>
</feature>
<dbReference type="Proteomes" id="UP001214441">
    <property type="component" value="Unassembled WGS sequence"/>
</dbReference>
<keyword evidence="4 9" id="KW-0032">Aminotransferase</keyword>
<comment type="pathway">
    <text evidence="9">Amino-acid biosynthesis; L-histidine biosynthesis; L-histidine from 5-phospho-alpha-D-ribose 1-diphosphate: step 7/9.</text>
</comment>
<comment type="catalytic activity">
    <reaction evidence="9">
        <text>L-histidinol phosphate + 2-oxoglutarate = 3-(imidazol-4-yl)-2-oxopropyl phosphate + L-glutamate</text>
        <dbReference type="Rhea" id="RHEA:23744"/>
        <dbReference type="ChEBI" id="CHEBI:16810"/>
        <dbReference type="ChEBI" id="CHEBI:29985"/>
        <dbReference type="ChEBI" id="CHEBI:57766"/>
        <dbReference type="ChEBI" id="CHEBI:57980"/>
        <dbReference type="EC" id="2.6.1.9"/>
    </reaction>
</comment>
<dbReference type="EC" id="2.6.1.9" evidence="9"/>
<dbReference type="RefSeq" id="WP_274041754.1">
    <property type="nucleotide sequence ID" value="NZ_JANCPR020000028.1"/>
</dbReference>
<dbReference type="SUPFAM" id="SSF53383">
    <property type="entry name" value="PLP-dependent transferases"/>
    <property type="match status" value="1"/>
</dbReference>
<dbReference type="EMBL" id="JANCPR020000028">
    <property type="protein sequence ID" value="MDJ1135300.1"/>
    <property type="molecule type" value="Genomic_DNA"/>
</dbReference>
<dbReference type="InterPro" id="IPR015422">
    <property type="entry name" value="PyrdxlP-dep_Trfase_small"/>
</dbReference>
<dbReference type="PANTHER" id="PTHR42885:SF2">
    <property type="entry name" value="HISTIDINOL-PHOSPHATE AMINOTRANSFERASE"/>
    <property type="match status" value="1"/>
</dbReference>
<comment type="subunit">
    <text evidence="3 9">Homodimer.</text>
</comment>
<dbReference type="Gene3D" id="3.40.640.10">
    <property type="entry name" value="Type I PLP-dependent aspartate aminotransferase-like (Major domain)"/>
    <property type="match status" value="1"/>
</dbReference>
<keyword evidence="7 9" id="KW-0663">Pyridoxal phosphate</keyword>
<protein>
    <recommendedName>
        <fullName evidence="9">Histidinol-phosphate aminotransferase</fullName>
        <ecNumber evidence="9">2.6.1.9</ecNumber>
    </recommendedName>
    <alternativeName>
        <fullName evidence="9">Imidazole acetol-phosphate transaminase</fullName>
    </alternativeName>
</protein>
<dbReference type="InterPro" id="IPR001917">
    <property type="entry name" value="Aminotrans_II_pyridoxalP_BS"/>
</dbReference>
<evidence type="ECO:0000256" key="3">
    <source>
        <dbReference type="ARBA" id="ARBA00011738"/>
    </source>
</evidence>
<sequence length="379" mass="41003">MNDIDSLPIRDELRGKSPYGAPQLDVPVRLNTNENPYPLPDPLVERIAQRVTEAARDLNRYPDRDAVELRAGLAHYLSRTAGHPVTREQVWAANGSNEVLQQLLQAFGGPGRTALGFEPSYSMHALLARGTGTGWLSGPRNEDFTIDIDAAVRTIAEQRPDIVFICSPNNPTGTAVTEETVLALYEAAQAARSDGHGALVVLDEAYGEFSHHPSLLPLIEGRPTLVLSRTMSKAFGAAGLRLGYLAADAAVVDAVQLVRLPYHLSAVTQATALAALEHTDTLLGYVEQLKAERDRLVDELRAMGCQVTESDANFVQFGRFDGAAGSHAVWEALLAHGVLVRDNGVPGWLRVSAGTPEENDTFLDAVRAVTKELKEKSDT</sequence>
<evidence type="ECO:0000313" key="12">
    <source>
        <dbReference type="EMBL" id="MDJ1135300.1"/>
    </source>
</evidence>
<comment type="similarity">
    <text evidence="2 9">Belongs to the class-II pyridoxal-phosphate-dependent aminotransferase family. Histidinol-phosphate aminotransferase subfamily.</text>
</comment>
<keyword evidence="5 9" id="KW-0028">Amino-acid biosynthesis</keyword>
<dbReference type="PROSITE" id="PS00599">
    <property type="entry name" value="AA_TRANSFER_CLASS_2"/>
    <property type="match status" value="1"/>
</dbReference>
<evidence type="ECO:0000313" key="13">
    <source>
        <dbReference type="Proteomes" id="UP001214441"/>
    </source>
</evidence>
<evidence type="ECO:0000256" key="10">
    <source>
        <dbReference type="SAM" id="MobiDB-lite"/>
    </source>
</evidence>
<reference evidence="12 13" key="1">
    <citation type="submission" date="2023-05" db="EMBL/GenBank/DDBJ databases">
        <title>Streptantibioticus silvisoli sp. nov., acidotolerant actinomycetes 1 from pine litter.</title>
        <authorList>
            <person name="Swiecimska M."/>
            <person name="Golinska P."/>
            <person name="Sangal V."/>
            <person name="Wachnowicz B."/>
            <person name="Goodfellow M."/>
        </authorList>
    </citation>
    <scope>NUCLEOTIDE SEQUENCE [LARGE SCALE GENOMIC DNA]</scope>
    <source>
        <strain evidence="12 13">DSM 42109</strain>
    </source>
</reference>
<evidence type="ECO:0000256" key="1">
    <source>
        <dbReference type="ARBA" id="ARBA00001933"/>
    </source>
</evidence>
<dbReference type="Pfam" id="PF00155">
    <property type="entry name" value="Aminotran_1_2"/>
    <property type="match status" value="1"/>
</dbReference>
<dbReference type="InterPro" id="IPR015424">
    <property type="entry name" value="PyrdxlP-dep_Trfase"/>
</dbReference>
<keyword evidence="13" id="KW-1185">Reference proteome</keyword>
<dbReference type="GO" id="GO:0004400">
    <property type="term" value="F:histidinol-phosphate transaminase activity"/>
    <property type="evidence" value="ECO:0007669"/>
    <property type="project" value="UniProtKB-EC"/>
</dbReference>
<name>A0ABT7A1V7_9ACTN</name>
<comment type="cofactor">
    <cofactor evidence="1 9">
        <name>pyridoxal 5'-phosphate</name>
        <dbReference type="ChEBI" id="CHEBI:597326"/>
    </cofactor>
</comment>
<evidence type="ECO:0000256" key="8">
    <source>
        <dbReference type="ARBA" id="ARBA00023102"/>
    </source>
</evidence>
<gene>
    <name evidence="9" type="primary">hisC</name>
    <name evidence="12" type="ORF">NMN56_025710</name>
</gene>
<dbReference type="HAMAP" id="MF_01023">
    <property type="entry name" value="HisC_aminotrans_2"/>
    <property type="match status" value="1"/>
</dbReference>
<feature type="domain" description="Aminotransferase class I/classII large" evidence="11">
    <location>
        <begin position="28"/>
        <end position="365"/>
    </location>
</feature>
<dbReference type="CDD" id="cd00609">
    <property type="entry name" value="AAT_like"/>
    <property type="match status" value="1"/>
</dbReference>
<feature type="region of interest" description="Disordered" evidence="10">
    <location>
        <begin position="1"/>
        <end position="34"/>
    </location>
</feature>
<evidence type="ECO:0000256" key="2">
    <source>
        <dbReference type="ARBA" id="ARBA00007970"/>
    </source>
</evidence>
<keyword evidence="6 9" id="KW-0808">Transferase</keyword>
<evidence type="ECO:0000256" key="5">
    <source>
        <dbReference type="ARBA" id="ARBA00022605"/>
    </source>
</evidence>
<dbReference type="InterPro" id="IPR015421">
    <property type="entry name" value="PyrdxlP-dep_Trfase_major"/>
</dbReference>
<keyword evidence="8 9" id="KW-0368">Histidine biosynthesis</keyword>
<accession>A0ABT7A1V7</accession>
<comment type="caution">
    <text evidence="12">The sequence shown here is derived from an EMBL/GenBank/DDBJ whole genome shotgun (WGS) entry which is preliminary data.</text>
</comment>
<dbReference type="NCBIfam" id="NF002877">
    <property type="entry name" value="PRK03317.1"/>
    <property type="match status" value="1"/>
</dbReference>
<dbReference type="PANTHER" id="PTHR42885">
    <property type="entry name" value="HISTIDINOL-PHOSPHATE AMINOTRANSFERASE-RELATED"/>
    <property type="match status" value="1"/>
</dbReference>
<dbReference type="InterPro" id="IPR004839">
    <property type="entry name" value="Aminotransferase_I/II_large"/>
</dbReference>
<organism evidence="12 13">
    <name type="scientific">Streptomyces iconiensis</name>
    <dbReference type="NCBI Taxonomy" id="1384038"/>
    <lineage>
        <taxon>Bacteria</taxon>
        <taxon>Bacillati</taxon>
        <taxon>Actinomycetota</taxon>
        <taxon>Actinomycetes</taxon>
        <taxon>Kitasatosporales</taxon>
        <taxon>Streptomycetaceae</taxon>
        <taxon>Streptomyces</taxon>
    </lineage>
</organism>
<evidence type="ECO:0000256" key="7">
    <source>
        <dbReference type="ARBA" id="ARBA00022898"/>
    </source>
</evidence>
<evidence type="ECO:0000256" key="9">
    <source>
        <dbReference type="HAMAP-Rule" id="MF_01023"/>
    </source>
</evidence>
<evidence type="ECO:0000256" key="4">
    <source>
        <dbReference type="ARBA" id="ARBA00022576"/>
    </source>
</evidence>
<evidence type="ECO:0000256" key="6">
    <source>
        <dbReference type="ARBA" id="ARBA00022679"/>
    </source>
</evidence>
<dbReference type="InterPro" id="IPR005861">
    <property type="entry name" value="HisP_aminotrans"/>
</dbReference>
<proteinExistence type="inferred from homology"/>
<dbReference type="Gene3D" id="3.90.1150.10">
    <property type="entry name" value="Aspartate Aminotransferase, domain 1"/>
    <property type="match status" value="1"/>
</dbReference>
<dbReference type="NCBIfam" id="TIGR01141">
    <property type="entry name" value="hisC"/>
    <property type="match status" value="1"/>
</dbReference>